<gene>
    <name evidence="2" type="ORF">PYCCODRAFT_55750</name>
</gene>
<evidence type="ECO:0000313" key="3">
    <source>
        <dbReference type="Proteomes" id="UP000193067"/>
    </source>
</evidence>
<dbReference type="AlphaFoldDB" id="A0A1Y2J5V5"/>
<evidence type="ECO:0000313" key="2">
    <source>
        <dbReference type="EMBL" id="OSD08789.1"/>
    </source>
</evidence>
<proteinExistence type="predicted"/>
<dbReference type="Proteomes" id="UP000193067">
    <property type="component" value="Unassembled WGS sequence"/>
</dbReference>
<sequence length="187" mass="21583">MNCKRPLFRDGRCPRRRQERFGSLEGLECSFAITSAVPPRRLRLQQTRARAEHASRRVSSGLSRRFTDPVLRRCHLHSNQASTDVRGPRVRARSSFHAARNRRLRLESLRTAKRSERWLQTHRPADVTSSNKDPSHRPHPPLTAPPRRNLLMFSRSHRSCSCHSGCCAVNRVHCRQLRGKMRQVGVA</sequence>
<accession>A0A1Y2J5V5</accession>
<reference evidence="2 3" key="1">
    <citation type="journal article" date="2015" name="Biotechnol. Biofuels">
        <title>Enhanced degradation of softwood versus hardwood by the white-rot fungus Pycnoporus coccineus.</title>
        <authorList>
            <person name="Couturier M."/>
            <person name="Navarro D."/>
            <person name="Chevret D."/>
            <person name="Henrissat B."/>
            <person name="Piumi F."/>
            <person name="Ruiz-Duenas F.J."/>
            <person name="Martinez A.T."/>
            <person name="Grigoriev I.V."/>
            <person name="Riley R."/>
            <person name="Lipzen A."/>
            <person name="Berrin J.G."/>
            <person name="Master E.R."/>
            <person name="Rosso M.N."/>
        </authorList>
    </citation>
    <scope>NUCLEOTIDE SEQUENCE [LARGE SCALE GENOMIC DNA]</scope>
    <source>
        <strain evidence="2 3">BRFM310</strain>
    </source>
</reference>
<dbReference type="OrthoDB" id="10603001at2759"/>
<dbReference type="EMBL" id="KZ084086">
    <property type="protein sequence ID" value="OSD08789.1"/>
    <property type="molecule type" value="Genomic_DNA"/>
</dbReference>
<keyword evidence="3" id="KW-1185">Reference proteome</keyword>
<protein>
    <submittedName>
        <fullName evidence="2">Uncharacterized protein</fullName>
    </submittedName>
</protein>
<feature type="compositionally biased region" description="Basic and acidic residues" evidence="1">
    <location>
        <begin position="115"/>
        <end position="125"/>
    </location>
</feature>
<feature type="region of interest" description="Disordered" evidence="1">
    <location>
        <begin position="115"/>
        <end position="147"/>
    </location>
</feature>
<organism evidence="2 3">
    <name type="scientific">Trametes coccinea (strain BRFM310)</name>
    <name type="common">Pycnoporus coccineus</name>
    <dbReference type="NCBI Taxonomy" id="1353009"/>
    <lineage>
        <taxon>Eukaryota</taxon>
        <taxon>Fungi</taxon>
        <taxon>Dikarya</taxon>
        <taxon>Basidiomycota</taxon>
        <taxon>Agaricomycotina</taxon>
        <taxon>Agaricomycetes</taxon>
        <taxon>Polyporales</taxon>
        <taxon>Polyporaceae</taxon>
        <taxon>Trametes</taxon>
    </lineage>
</organism>
<name>A0A1Y2J5V5_TRAC3</name>
<evidence type="ECO:0000256" key="1">
    <source>
        <dbReference type="SAM" id="MobiDB-lite"/>
    </source>
</evidence>